<dbReference type="PANTHER" id="PTHR43584">
    <property type="entry name" value="NUCLEOTIDYL TRANSFERASE"/>
    <property type="match status" value="1"/>
</dbReference>
<comment type="caution">
    <text evidence="4">The sequence shown here is derived from an EMBL/GenBank/DDBJ whole genome shotgun (WGS) entry which is preliminary data.</text>
</comment>
<evidence type="ECO:0000313" key="5">
    <source>
        <dbReference type="Proteomes" id="UP000824055"/>
    </source>
</evidence>
<reference evidence="4" key="2">
    <citation type="submission" date="2021-04" db="EMBL/GenBank/DDBJ databases">
        <authorList>
            <person name="Gilroy R."/>
        </authorList>
    </citation>
    <scope>NUCLEOTIDE SEQUENCE</scope>
    <source>
        <strain evidence="4">ChiHecec3B27-8219</strain>
    </source>
</reference>
<evidence type="ECO:0000256" key="1">
    <source>
        <dbReference type="ARBA" id="ARBA00022679"/>
    </source>
</evidence>
<dbReference type="AlphaFoldDB" id="A0A9D2JW41"/>
<protein>
    <submittedName>
        <fullName evidence="4">Nucleotidyltransferase family protein</fullName>
    </submittedName>
</protein>
<dbReference type="InterPro" id="IPR050065">
    <property type="entry name" value="GlmU-like"/>
</dbReference>
<evidence type="ECO:0000259" key="3">
    <source>
        <dbReference type="Pfam" id="PF00483"/>
    </source>
</evidence>
<reference evidence="4" key="1">
    <citation type="journal article" date="2021" name="PeerJ">
        <title>Extensive microbial diversity within the chicken gut microbiome revealed by metagenomics and culture.</title>
        <authorList>
            <person name="Gilroy R."/>
            <person name="Ravi A."/>
            <person name="Getino M."/>
            <person name="Pursley I."/>
            <person name="Horton D.L."/>
            <person name="Alikhan N.F."/>
            <person name="Baker D."/>
            <person name="Gharbi K."/>
            <person name="Hall N."/>
            <person name="Watson M."/>
            <person name="Adriaenssens E.M."/>
            <person name="Foster-Nyarko E."/>
            <person name="Jarju S."/>
            <person name="Secka A."/>
            <person name="Antonio M."/>
            <person name="Oren A."/>
            <person name="Chaudhuri R.R."/>
            <person name="La Ragione R."/>
            <person name="Hildebrand F."/>
            <person name="Pallen M.J."/>
        </authorList>
    </citation>
    <scope>NUCLEOTIDE SEQUENCE</scope>
    <source>
        <strain evidence="4">ChiHecec3B27-8219</strain>
    </source>
</reference>
<name>A0A9D2JW41_9BACT</name>
<dbReference type="Proteomes" id="UP000824055">
    <property type="component" value="Unassembled WGS sequence"/>
</dbReference>
<evidence type="ECO:0000256" key="2">
    <source>
        <dbReference type="ARBA" id="ARBA00022695"/>
    </source>
</evidence>
<keyword evidence="2" id="KW-0548">Nucleotidyltransferase</keyword>
<keyword evidence="1" id="KW-0808">Transferase</keyword>
<feature type="domain" description="Nucleotidyl transferase" evidence="3">
    <location>
        <begin position="4"/>
        <end position="133"/>
    </location>
</feature>
<gene>
    <name evidence="4" type="ORF">H9966_07900</name>
</gene>
<organism evidence="4 5">
    <name type="scientific">Candidatus Prevotella avicola</name>
    <dbReference type="NCBI Taxonomy" id="2838738"/>
    <lineage>
        <taxon>Bacteria</taxon>
        <taxon>Pseudomonadati</taxon>
        <taxon>Bacteroidota</taxon>
        <taxon>Bacteroidia</taxon>
        <taxon>Bacteroidales</taxon>
        <taxon>Prevotellaceae</taxon>
        <taxon>Prevotella</taxon>
    </lineage>
</organism>
<dbReference type="PANTHER" id="PTHR43584:SF8">
    <property type="entry name" value="N-ACETYLMURAMATE ALPHA-1-PHOSPHATE URIDYLYLTRANSFERASE"/>
    <property type="match status" value="1"/>
</dbReference>
<sequence>MRQAMIFAAGLGTRLKPLTDTMPKAMVPVAGRPLLEHVLLRLRACGFQRVVVNVHHFSQQIIDFLRANDNFGLDLSISDETAQLLDTGGGLRKAFPLFNADSPVLLHNVDILSDVDLTSFYDHSREADATLLVSERKTQRYLLFDEDYRLRGWTNIATGEIRSPYPSLNIGAHHRYAFSGIHVVSPRLLPLMENFPEKFGIMDFYLQACDKADIRAHVGQDLRLMDVGKLDTLSEADRFAESLGDTYYI</sequence>
<dbReference type="SUPFAM" id="SSF53448">
    <property type="entry name" value="Nucleotide-diphospho-sugar transferases"/>
    <property type="match status" value="1"/>
</dbReference>
<dbReference type="InterPro" id="IPR029044">
    <property type="entry name" value="Nucleotide-diphossugar_trans"/>
</dbReference>
<accession>A0A9D2JW41</accession>
<dbReference type="Gene3D" id="3.90.550.10">
    <property type="entry name" value="Spore Coat Polysaccharide Biosynthesis Protein SpsA, Chain A"/>
    <property type="match status" value="1"/>
</dbReference>
<dbReference type="EMBL" id="DXBE01000057">
    <property type="protein sequence ID" value="HIZ69785.1"/>
    <property type="molecule type" value="Genomic_DNA"/>
</dbReference>
<dbReference type="CDD" id="cd06422">
    <property type="entry name" value="NTP_transferase_like_1"/>
    <property type="match status" value="1"/>
</dbReference>
<dbReference type="InterPro" id="IPR005835">
    <property type="entry name" value="NTP_transferase_dom"/>
</dbReference>
<evidence type="ECO:0000313" key="4">
    <source>
        <dbReference type="EMBL" id="HIZ69785.1"/>
    </source>
</evidence>
<proteinExistence type="predicted"/>
<dbReference type="GO" id="GO:0016779">
    <property type="term" value="F:nucleotidyltransferase activity"/>
    <property type="evidence" value="ECO:0007669"/>
    <property type="project" value="UniProtKB-KW"/>
</dbReference>
<dbReference type="Pfam" id="PF00483">
    <property type="entry name" value="NTP_transferase"/>
    <property type="match status" value="1"/>
</dbReference>